<feature type="compositionally biased region" description="Polar residues" evidence="1">
    <location>
        <begin position="205"/>
        <end position="223"/>
    </location>
</feature>
<feature type="compositionally biased region" description="Low complexity" evidence="1">
    <location>
        <begin position="318"/>
        <end position="332"/>
    </location>
</feature>
<name>A0AAE0IWU9_9PEZI</name>
<feature type="compositionally biased region" description="Basic and acidic residues" evidence="1">
    <location>
        <begin position="164"/>
        <end position="179"/>
    </location>
</feature>
<feature type="region of interest" description="Disordered" evidence="1">
    <location>
        <begin position="471"/>
        <end position="601"/>
    </location>
</feature>
<protein>
    <submittedName>
        <fullName evidence="2">Uncharacterized protein</fullName>
    </submittedName>
</protein>
<feature type="compositionally biased region" description="Basic and acidic residues" evidence="1">
    <location>
        <begin position="14"/>
        <end position="23"/>
    </location>
</feature>
<feature type="compositionally biased region" description="Pro residues" evidence="1">
    <location>
        <begin position="151"/>
        <end position="160"/>
    </location>
</feature>
<feature type="compositionally biased region" description="Low complexity" evidence="1">
    <location>
        <begin position="538"/>
        <end position="550"/>
    </location>
</feature>
<reference evidence="2" key="2">
    <citation type="submission" date="2023-06" db="EMBL/GenBank/DDBJ databases">
        <authorList>
            <consortium name="Lawrence Berkeley National Laboratory"/>
            <person name="Haridas S."/>
            <person name="Hensen N."/>
            <person name="Bonometti L."/>
            <person name="Westerberg I."/>
            <person name="Brannstrom I.O."/>
            <person name="Guillou S."/>
            <person name="Cros-Aarteil S."/>
            <person name="Calhoun S."/>
            <person name="Kuo A."/>
            <person name="Mondo S."/>
            <person name="Pangilinan J."/>
            <person name="Riley R."/>
            <person name="Labutti K."/>
            <person name="Andreopoulos B."/>
            <person name="Lipzen A."/>
            <person name="Chen C."/>
            <person name="Yanf M."/>
            <person name="Daum C."/>
            <person name="Ng V."/>
            <person name="Clum A."/>
            <person name="Steindorff A."/>
            <person name="Ohm R."/>
            <person name="Martin F."/>
            <person name="Silar P."/>
            <person name="Natvig D."/>
            <person name="Lalanne C."/>
            <person name="Gautier V."/>
            <person name="Ament-Velasquez S.L."/>
            <person name="Kruys A."/>
            <person name="Hutchinson M.I."/>
            <person name="Powell A.J."/>
            <person name="Barry K."/>
            <person name="Miller A.N."/>
            <person name="Grigoriev I.V."/>
            <person name="Debuchy R."/>
            <person name="Gladieux P."/>
            <person name="Thoren M.H."/>
            <person name="Johannesson H."/>
        </authorList>
    </citation>
    <scope>NUCLEOTIDE SEQUENCE</scope>
    <source>
        <strain evidence="2">SMH4131-1</strain>
    </source>
</reference>
<feature type="region of interest" description="Disordered" evidence="1">
    <location>
        <begin position="12"/>
        <end position="229"/>
    </location>
</feature>
<evidence type="ECO:0000313" key="3">
    <source>
        <dbReference type="Proteomes" id="UP001286456"/>
    </source>
</evidence>
<feature type="compositionally biased region" description="Low complexity" evidence="1">
    <location>
        <begin position="269"/>
        <end position="281"/>
    </location>
</feature>
<feature type="compositionally biased region" description="Basic and acidic residues" evidence="1">
    <location>
        <begin position="101"/>
        <end position="110"/>
    </location>
</feature>
<evidence type="ECO:0000313" key="2">
    <source>
        <dbReference type="EMBL" id="KAK3332410.1"/>
    </source>
</evidence>
<organism evidence="2 3">
    <name type="scientific">Cercophora scortea</name>
    <dbReference type="NCBI Taxonomy" id="314031"/>
    <lineage>
        <taxon>Eukaryota</taxon>
        <taxon>Fungi</taxon>
        <taxon>Dikarya</taxon>
        <taxon>Ascomycota</taxon>
        <taxon>Pezizomycotina</taxon>
        <taxon>Sordariomycetes</taxon>
        <taxon>Sordariomycetidae</taxon>
        <taxon>Sordariales</taxon>
        <taxon>Lasiosphaeriaceae</taxon>
        <taxon>Cercophora</taxon>
    </lineage>
</organism>
<feature type="region of interest" description="Disordered" evidence="1">
    <location>
        <begin position="243"/>
        <end position="400"/>
    </location>
</feature>
<reference evidence="2" key="1">
    <citation type="journal article" date="2023" name="Mol. Phylogenet. Evol.">
        <title>Genome-scale phylogeny and comparative genomics of the fungal order Sordariales.</title>
        <authorList>
            <person name="Hensen N."/>
            <person name="Bonometti L."/>
            <person name="Westerberg I."/>
            <person name="Brannstrom I.O."/>
            <person name="Guillou S."/>
            <person name="Cros-Aarteil S."/>
            <person name="Calhoun S."/>
            <person name="Haridas S."/>
            <person name="Kuo A."/>
            <person name="Mondo S."/>
            <person name="Pangilinan J."/>
            <person name="Riley R."/>
            <person name="LaButti K."/>
            <person name="Andreopoulos B."/>
            <person name="Lipzen A."/>
            <person name="Chen C."/>
            <person name="Yan M."/>
            <person name="Daum C."/>
            <person name="Ng V."/>
            <person name="Clum A."/>
            <person name="Steindorff A."/>
            <person name="Ohm R.A."/>
            <person name="Martin F."/>
            <person name="Silar P."/>
            <person name="Natvig D.O."/>
            <person name="Lalanne C."/>
            <person name="Gautier V."/>
            <person name="Ament-Velasquez S.L."/>
            <person name="Kruys A."/>
            <person name="Hutchinson M.I."/>
            <person name="Powell A.J."/>
            <person name="Barry K."/>
            <person name="Miller A.N."/>
            <person name="Grigoriev I.V."/>
            <person name="Debuchy R."/>
            <person name="Gladieux P."/>
            <person name="Hiltunen Thoren M."/>
            <person name="Johannesson H."/>
        </authorList>
    </citation>
    <scope>NUCLEOTIDE SEQUENCE</scope>
    <source>
        <strain evidence="2">SMH4131-1</strain>
    </source>
</reference>
<keyword evidence="3" id="KW-1185">Reference proteome</keyword>
<proteinExistence type="predicted"/>
<dbReference type="Proteomes" id="UP001286456">
    <property type="component" value="Unassembled WGS sequence"/>
</dbReference>
<accession>A0AAE0IWU9</accession>
<sequence length="601" mass="64003">MIYGRGYRVVTHVDGAHPGRDNDGGSSGSGTSDSADEIADKNRVGAKGSSSSTLPPPGQPRESSHYTSSVYSDNDGDGGPFPKPSRRSSASKAAVQAPETDDPRNRRDSLHLSQCSESVYSSGYFPATPAPTRHHSLSHAPGKASAFPNIPDFPNPPGVPESPDSSKDSHGNSLDDDKPSPPLPHPTSRGSLSKRDSKASFLETPDTSVADTWSPPSLTTLDITETPPKIPHLVFPFAISEHHKIPEPPGVYSSLSNVPDPGPSTQQGNPTNPSTSDPTPTQGETRDGDGMSKSGRSSSDVSPPDSTTPAREEIEGGTSEPAAATRTTSASSQYSQESTQEMNRSENDAPRTTTQNTQAPNPGPTRRETRGHGGAHRATAETLPAACQWPRGNPETKTYIRSPMERFYTWRRTKRRTIIPPEGITDRREIPVKRRFWKPRSVDHGQKQWEKASIRFKNLGERLEKHLERIRSGLKSKPQARSSVTAPPAPATTSAPTTQPAPGKKVVTRRRYGLPGLYSDEVEYAGPAQSSAAPDTQPPESAAVPAAEPAQGHNMSGALPSGSSSTTMPEMPAEPLTPPSPPVAEPQTSPDAGEDVRDGGA</sequence>
<feature type="compositionally biased region" description="Polar residues" evidence="1">
    <location>
        <begin position="253"/>
        <end position="268"/>
    </location>
</feature>
<feature type="compositionally biased region" description="Pro residues" evidence="1">
    <location>
        <begin position="575"/>
        <end position="584"/>
    </location>
</feature>
<feature type="compositionally biased region" description="Polar residues" evidence="1">
    <location>
        <begin position="333"/>
        <end position="342"/>
    </location>
</feature>
<feature type="compositionally biased region" description="Polar residues" evidence="1">
    <location>
        <begin position="111"/>
        <end position="121"/>
    </location>
</feature>
<comment type="caution">
    <text evidence="2">The sequence shown here is derived from an EMBL/GenBank/DDBJ whole genome shotgun (WGS) entry which is preliminary data.</text>
</comment>
<feature type="compositionally biased region" description="Low complexity" evidence="1">
    <location>
        <begin position="491"/>
        <end position="502"/>
    </location>
</feature>
<dbReference type="EMBL" id="JAUEPO010000002">
    <property type="protein sequence ID" value="KAK3332410.1"/>
    <property type="molecule type" value="Genomic_DNA"/>
</dbReference>
<evidence type="ECO:0000256" key="1">
    <source>
        <dbReference type="SAM" id="MobiDB-lite"/>
    </source>
</evidence>
<dbReference type="AlphaFoldDB" id="A0AAE0IWU9"/>
<feature type="compositionally biased region" description="Polar residues" evidence="1">
    <location>
        <begin position="350"/>
        <end position="360"/>
    </location>
</feature>
<feature type="compositionally biased region" description="Low complexity" evidence="1">
    <location>
        <begin position="291"/>
        <end position="305"/>
    </location>
</feature>
<gene>
    <name evidence="2" type="ORF">B0T19DRAFT_415564</name>
</gene>